<dbReference type="EMBL" id="PVNK01000238">
    <property type="protein sequence ID" value="PRP91543.1"/>
    <property type="molecule type" value="Genomic_DNA"/>
</dbReference>
<reference evidence="1 2" key="1">
    <citation type="submission" date="2018-03" db="EMBL/GenBank/DDBJ databases">
        <title>Draft Genome Sequences of the Obligatory Marine Myxobacteria Enhygromyxa salina SWB005.</title>
        <authorList>
            <person name="Poehlein A."/>
            <person name="Moghaddam J.A."/>
            <person name="Harms H."/>
            <person name="Alanjari M."/>
            <person name="Koenig G.M."/>
            <person name="Daniel R."/>
            <person name="Schaeberle T.F."/>
        </authorList>
    </citation>
    <scope>NUCLEOTIDE SEQUENCE [LARGE SCALE GENOMIC DNA]</scope>
    <source>
        <strain evidence="1 2">SWB005</strain>
    </source>
</reference>
<evidence type="ECO:0000313" key="2">
    <source>
        <dbReference type="Proteomes" id="UP000237968"/>
    </source>
</evidence>
<accession>A0A2S9XFA3</accession>
<organism evidence="1 2">
    <name type="scientific">Enhygromyxa salina</name>
    <dbReference type="NCBI Taxonomy" id="215803"/>
    <lineage>
        <taxon>Bacteria</taxon>
        <taxon>Pseudomonadati</taxon>
        <taxon>Myxococcota</taxon>
        <taxon>Polyangia</taxon>
        <taxon>Nannocystales</taxon>
        <taxon>Nannocystaceae</taxon>
        <taxon>Enhygromyxa</taxon>
    </lineage>
</organism>
<dbReference type="AlphaFoldDB" id="A0A2S9XFA3"/>
<comment type="caution">
    <text evidence="1">The sequence shown here is derived from an EMBL/GenBank/DDBJ whole genome shotgun (WGS) entry which is preliminary data.</text>
</comment>
<protein>
    <submittedName>
        <fullName evidence="1">Uncharacterized protein</fullName>
    </submittedName>
</protein>
<dbReference type="Proteomes" id="UP000237968">
    <property type="component" value="Unassembled WGS sequence"/>
</dbReference>
<dbReference type="OrthoDB" id="5511246at2"/>
<evidence type="ECO:0000313" key="1">
    <source>
        <dbReference type="EMBL" id="PRP91543.1"/>
    </source>
</evidence>
<dbReference type="RefSeq" id="WP_106394631.1">
    <property type="nucleotide sequence ID" value="NZ_PVNK01000238.1"/>
</dbReference>
<keyword evidence="2" id="KW-1185">Reference proteome</keyword>
<sequence>MSGLKDNPPDPSAAPEPAPSQALVNQLVDGFRDQLRRALDLELRDEHGTTALAFVDHYLGLLRDEDREPIISLVAAGAGAWFGELVRREIGGTWIGDGSEPRRLRLLLAPQFVHFSPVDVAYEAIFSGSPDPGDPRLPHGAALDAVYHLRKQNEDGDPDGDPPDHEWIAERLAEAAPVPEDQFYSLTGRFETLEQILELLAGRALARGREPTRYHLNDYVAALTK</sequence>
<name>A0A2S9XFA3_9BACT</name>
<proteinExistence type="predicted"/>
<gene>
    <name evidence="1" type="ORF">ENSA5_54190</name>
</gene>